<feature type="domain" description="SPX" evidence="8">
    <location>
        <begin position="1"/>
        <end position="245"/>
    </location>
</feature>
<feature type="region of interest" description="Disordered" evidence="6">
    <location>
        <begin position="120"/>
        <end position="146"/>
    </location>
</feature>
<feature type="transmembrane region" description="Helical" evidence="7">
    <location>
        <begin position="432"/>
        <end position="456"/>
    </location>
</feature>
<evidence type="ECO:0000259" key="8">
    <source>
        <dbReference type="PROSITE" id="PS51382"/>
    </source>
</evidence>
<evidence type="ECO:0000256" key="6">
    <source>
        <dbReference type="SAM" id="MobiDB-lite"/>
    </source>
</evidence>
<protein>
    <submittedName>
        <fullName evidence="9">Putative transporter C3B8.04c</fullName>
    </submittedName>
</protein>
<accession>A0A1D1Z7W3</accession>
<feature type="transmembrane region" description="Helical" evidence="7">
    <location>
        <begin position="519"/>
        <end position="541"/>
    </location>
</feature>
<evidence type="ECO:0000256" key="7">
    <source>
        <dbReference type="SAM" id="Phobius"/>
    </source>
</evidence>
<feature type="transmembrane region" description="Helical" evidence="7">
    <location>
        <begin position="744"/>
        <end position="766"/>
    </location>
</feature>
<dbReference type="CDD" id="cd14478">
    <property type="entry name" value="SPX_PHO87_PHO90_like"/>
    <property type="match status" value="1"/>
</dbReference>
<evidence type="ECO:0000256" key="3">
    <source>
        <dbReference type="ARBA" id="ARBA00022692"/>
    </source>
</evidence>
<feature type="transmembrane region" description="Helical" evidence="7">
    <location>
        <begin position="659"/>
        <end position="678"/>
    </location>
</feature>
<reference evidence="9" key="1">
    <citation type="submission" date="2015-07" db="EMBL/GenBank/DDBJ databases">
        <title>Transcriptome Assembly of Anthurium amnicola.</title>
        <authorList>
            <person name="Suzuki J."/>
        </authorList>
    </citation>
    <scope>NUCLEOTIDE SEQUENCE</scope>
</reference>
<dbReference type="InterPro" id="IPR004331">
    <property type="entry name" value="SPX_dom"/>
</dbReference>
<dbReference type="GO" id="GO:0005886">
    <property type="term" value="C:plasma membrane"/>
    <property type="evidence" value="ECO:0007669"/>
    <property type="project" value="TreeGrafter"/>
</dbReference>
<keyword evidence="2" id="KW-0813">Transport</keyword>
<evidence type="ECO:0000256" key="1">
    <source>
        <dbReference type="ARBA" id="ARBA00004141"/>
    </source>
</evidence>
<comment type="subcellular location">
    <subcellularLocation>
        <location evidence="1">Membrane</location>
        <topology evidence="1">Multi-pass membrane protein</topology>
    </subcellularLocation>
</comment>
<name>A0A1D1Z7W3_9ARAE</name>
<dbReference type="Pfam" id="PF03105">
    <property type="entry name" value="SPX"/>
    <property type="match status" value="2"/>
</dbReference>
<dbReference type="PROSITE" id="PS51382">
    <property type="entry name" value="SPX"/>
    <property type="match status" value="1"/>
</dbReference>
<feature type="transmembrane region" description="Helical" evidence="7">
    <location>
        <begin position="699"/>
        <end position="732"/>
    </location>
</feature>
<dbReference type="EMBL" id="GDJX01004982">
    <property type="protein sequence ID" value="JAT62954.1"/>
    <property type="molecule type" value="Transcribed_RNA"/>
</dbReference>
<dbReference type="CDD" id="cd01115">
    <property type="entry name" value="SLC13_permease"/>
    <property type="match status" value="1"/>
</dbReference>
<feature type="transmembrane region" description="Helical" evidence="7">
    <location>
        <begin position="562"/>
        <end position="585"/>
    </location>
</feature>
<evidence type="ECO:0000313" key="9">
    <source>
        <dbReference type="EMBL" id="JAT62954.1"/>
    </source>
</evidence>
<feature type="transmembrane region" description="Helical" evidence="7">
    <location>
        <begin position="787"/>
        <end position="810"/>
    </location>
</feature>
<keyword evidence="3 7" id="KW-0812">Transmembrane</keyword>
<gene>
    <name evidence="9" type="primary">SPBC3B8.04c_1</name>
    <name evidence="9" type="ORF">g.3203</name>
</gene>
<sequence length="815" mass="91116">MKFSHSIQFNSVPDWADHYLAYSNLKKLIYQIEREIITSPNVAQSDTEAAISESEDSPLLANKTRANAVFVPALDKELTKINNFYSNKENELFDEVNTLITDYTVFENLEDNVSIRTLSRSYQSEGSHSRRRSSNPQVRRTRSTSDAAVSFVSSDDESEIHYSHQTGARDSTDTDVINLDNRLSFLWKPTSLEETRIRLKKRTIDLFVWLSDLKSFVSLNQTGFSKILKKYDKITNSSSKLKSSYLNNVVNESYPFRQSTRQKAEEKISKVQEIYANLCTNGNMDTAISELKTYLREFLVWERNTIWRDIIGLERKSHAVGITGPVTVENSVNKDSNFTTPFGEVNVSNTFWKNMSLMLVFIGIFIFLLNVSLFKEVEQNNCFALLAFASLLWATEVIPLFVTSLLVPLLVVCLRVLREDGERLTANHATKIIFQAMFSPVIMLLLGGFAIAGALSKHHIAKMMATYVLSKAGTKPSYVLLANMFVATFASMWISNVAAPVLCLSIIQPILRNLPPNSPFGRCLILGIALASNIGGMASPISSPQNIIAIENMNPYPSWGEWFFIAIPLCIIIDILIWILLLWNYEQRKSSLRIHPIRPSKDPWTGTQIFVIIVTMITIFLWCVEKRLEDFIGDMGIIAIVPLVLFFGTGVLTKEDFNNFLWTVIILAMGGIALGRAVHSSGLLHTIAKNIQNEVGDLHPWQVLVIFSSLVLVVATFISHTVGALIILPIVARVGERLSNSHPNLLVMGSAFMCSAAMGLPVSGFPNMNAIMMEDEMGVRYLSAMDFIKSGIPGSVLAMLCVVTIGYVLMSLVGF</sequence>
<feature type="transmembrane region" description="Helical" evidence="7">
    <location>
        <begin position="383"/>
        <end position="412"/>
    </location>
</feature>
<evidence type="ECO:0000256" key="5">
    <source>
        <dbReference type="ARBA" id="ARBA00023136"/>
    </source>
</evidence>
<feature type="transmembrane region" description="Helical" evidence="7">
    <location>
        <begin position="351"/>
        <end position="371"/>
    </location>
</feature>
<dbReference type="GO" id="GO:0006797">
    <property type="term" value="P:polyphosphate metabolic process"/>
    <property type="evidence" value="ECO:0007669"/>
    <property type="project" value="TreeGrafter"/>
</dbReference>
<feature type="transmembrane region" description="Helical" evidence="7">
    <location>
        <begin position="605"/>
        <end position="624"/>
    </location>
</feature>
<keyword evidence="5 7" id="KW-0472">Membrane</keyword>
<organism evidence="9">
    <name type="scientific">Anthurium amnicola</name>
    <dbReference type="NCBI Taxonomy" id="1678845"/>
    <lineage>
        <taxon>Eukaryota</taxon>
        <taxon>Viridiplantae</taxon>
        <taxon>Streptophyta</taxon>
        <taxon>Embryophyta</taxon>
        <taxon>Tracheophyta</taxon>
        <taxon>Spermatophyta</taxon>
        <taxon>Magnoliopsida</taxon>
        <taxon>Liliopsida</taxon>
        <taxon>Araceae</taxon>
        <taxon>Pothoideae</taxon>
        <taxon>Potheae</taxon>
        <taxon>Anthurium</taxon>
    </lineage>
</organism>
<dbReference type="Pfam" id="PF03600">
    <property type="entry name" value="CitMHS"/>
    <property type="match status" value="2"/>
</dbReference>
<keyword evidence="4 7" id="KW-1133">Transmembrane helix</keyword>
<dbReference type="InterPro" id="IPR004680">
    <property type="entry name" value="Cit_transptr-like_dom"/>
</dbReference>
<dbReference type="PANTHER" id="PTHR10283:SF92">
    <property type="entry name" value="LOW-AFFINITY PHOSPHATE TRANSPORTER PHO91"/>
    <property type="match status" value="1"/>
</dbReference>
<evidence type="ECO:0000256" key="2">
    <source>
        <dbReference type="ARBA" id="ARBA00022448"/>
    </source>
</evidence>
<dbReference type="PANTHER" id="PTHR10283">
    <property type="entry name" value="SOLUTE CARRIER FAMILY 13 MEMBER"/>
    <property type="match status" value="1"/>
</dbReference>
<proteinExistence type="predicted"/>
<feature type="transmembrane region" description="Helical" evidence="7">
    <location>
        <begin position="477"/>
        <end position="507"/>
    </location>
</feature>
<dbReference type="GO" id="GO:0006817">
    <property type="term" value="P:phosphate ion transport"/>
    <property type="evidence" value="ECO:0007669"/>
    <property type="project" value="TreeGrafter"/>
</dbReference>
<dbReference type="AlphaFoldDB" id="A0A1D1Z7W3"/>
<dbReference type="GO" id="GO:0005315">
    <property type="term" value="F:phosphate transmembrane transporter activity"/>
    <property type="evidence" value="ECO:0007669"/>
    <property type="project" value="TreeGrafter"/>
</dbReference>
<feature type="transmembrane region" description="Helical" evidence="7">
    <location>
        <begin position="631"/>
        <end position="653"/>
    </location>
</feature>
<evidence type="ECO:0000256" key="4">
    <source>
        <dbReference type="ARBA" id="ARBA00022989"/>
    </source>
</evidence>